<dbReference type="EMBL" id="NAJO01000043">
    <property type="protein sequence ID" value="OQN98822.1"/>
    <property type="molecule type" value="Genomic_DNA"/>
</dbReference>
<comment type="caution">
    <text evidence="2">The sequence shown here is derived from an EMBL/GenBank/DDBJ whole genome shotgun (WGS) entry which is preliminary data.</text>
</comment>
<dbReference type="AlphaFoldDB" id="A0A1V8SI59"/>
<dbReference type="InParanoid" id="A0A1V8SI59"/>
<feature type="region of interest" description="Disordered" evidence="1">
    <location>
        <begin position="230"/>
        <end position="263"/>
    </location>
</feature>
<gene>
    <name evidence="2" type="ORF">B0A48_15168</name>
</gene>
<evidence type="ECO:0000313" key="3">
    <source>
        <dbReference type="Proteomes" id="UP000192596"/>
    </source>
</evidence>
<accession>A0A1V8SI59</accession>
<keyword evidence="3" id="KW-1185">Reference proteome</keyword>
<evidence type="ECO:0000313" key="2">
    <source>
        <dbReference type="EMBL" id="OQN98822.1"/>
    </source>
</evidence>
<feature type="region of interest" description="Disordered" evidence="1">
    <location>
        <begin position="26"/>
        <end position="60"/>
    </location>
</feature>
<organism evidence="2 3">
    <name type="scientific">Cryoendolithus antarcticus</name>
    <dbReference type="NCBI Taxonomy" id="1507870"/>
    <lineage>
        <taxon>Eukaryota</taxon>
        <taxon>Fungi</taxon>
        <taxon>Dikarya</taxon>
        <taxon>Ascomycota</taxon>
        <taxon>Pezizomycotina</taxon>
        <taxon>Dothideomycetes</taxon>
        <taxon>Dothideomycetidae</taxon>
        <taxon>Cladosporiales</taxon>
        <taxon>Cladosporiaceae</taxon>
        <taxon>Cryoendolithus</taxon>
    </lineage>
</organism>
<dbReference type="Proteomes" id="UP000192596">
    <property type="component" value="Unassembled WGS sequence"/>
</dbReference>
<reference evidence="3" key="1">
    <citation type="submission" date="2017-03" db="EMBL/GenBank/DDBJ databases">
        <title>Genomes of endolithic fungi from Antarctica.</title>
        <authorList>
            <person name="Coleine C."/>
            <person name="Masonjones S."/>
            <person name="Stajich J.E."/>
        </authorList>
    </citation>
    <scope>NUCLEOTIDE SEQUENCE [LARGE SCALE GENOMIC DNA]</scope>
    <source>
        <strain evidence="3">CCFEE 5527</strain>
    </source>
</reference>
<sequence>MSDGGRDCRRIEELLRRNSALFDAPAHRHQTQFAQQSVPPADSRTAAYSPYVNDSEPPSLRRGALRREQIYAQSHAQAHPAPVATQHGSLVGARDIPRTIPTLTPGPGHAFPAPPSLNAQQRRERRDMERYFLGPHANRSSGEELNGSMDYQSEDLLSGTRGGVYHGPGDVREAFDNRQARQSDGTQYREDHVGNARMAPLARPPLIPPPGNNYYPSMHPSVANAMRALVARPSRQSPETTGAPRPYGYRQQDPRSYRRPEQE</sequence>
<name>A0A1V8SI59_9PEZI</name>
<feature type="region of interest" description="Disordered" evidence="1">
    <location>
        <begin position="101"/>
        <end position="124"/>
    </location>
</feature>
<protein>
    <submittedName>
        <fullName evidence="2">Uncharacterized protein</fullName>
    </submittedName>
</protein>
<evidence type="ECO:0000256" key="1">
    <source>
        <dbReference type="SAM" id="MobiDB-lite"/>
    </source>
</evidence>
<feature type="compositionally biased region" description="Basic and acidic residues" evidence="1">
    <location>
        <begin position="252"/>
        <end position="263"/>
    </location>
</feature>
<proteinExistence type="predicted"/>